<gene>
    <name evidence="2" type="ORF">U27_06986</name>
</gene>
<reference evidence="2" key="1">
    <citation type="journal article" date="2015" name="PeerJ">
        <title>First genomic representation of candidate bacterial phylum KSB3 points to enhanced environmental sensing as a trigger of wastewater bulking.</title>
        <authorList>
            <person name="Sekiguchi Y."/>
            <person name="Ohashi A."/>
            <person name="Parks D.H."/>
            <person name="Yamauchi T."/>
            <person name="Tyson G.W."/>
            <person name="Hugenholtz P."/>
        </authorList>
    </citation>
    <scope>NUCLEOTIDE SEQUENCE [LARGE SCALE GENOMIC DNA]</scope>
</reference>
<name>A0A081C5Z4_VECG1</name>
<organism evidence="2">
    <name type="scientific">Vecturithrix granuli</name>
    <dbReference type="NCBI Taxonomy" id="1499967"/>
    <lineage>
        <taxon>Bacteria</taxon>
        <taxon>Candidatus Moduliflexota</taxon>
        <taxon>Candidatus Vecturitrichia</taxon>
        <taxon>Candidatus Vecturitrichales</taxon>
        <taxon>Candidatus Vecturitrichaceae</taxon>
        <taxon>Candidatus Vecturithrix</taxon>
    </lineage>
</organism>
<evidence type="ECO:0000313" key="2">
    <source>
        <dbReference type="EMBL" id="GAK59999.1"/>
    </source>
</evidence>
<proteinExistence type="predicted"/>
<evidence type="ECO:0000256" key="1">
    <source>
        <dbReference type="SAM" id="MobiDB-lite"/>
    </source>
</evidence>
<feature type="region of interest" description="Disordered" evidence="1">
    <location>
        <begin position="1"/>
        <end position="27"/>
    </location>
</feature>
<dbReference type="EMBL" id="DF820471">
    <property type="protein sequence ID" value="GAK59999.1"/>
    <property type="molecule type" value="Genomic_DNA"/>
</dbReference>
<keyword evidence="3" id="KW-1185">Reference proteome</keyword>
<dbReference type="AlphaFoldDB" id="A0A081C5Z4"/>
<dbReference type="STRING" id="1499967.U27_06986"/>
<dbReference type="Proteomes" id="UP000030661">
    <property type="component" value="Unassembled WGS sequence"/>
</dbReference>
<sequence>MQGQENMGVFGTEEHLMRSKSPKGGMLREAQKGGKMKYCITIEQANQEIIYVFGLTMKIKFSLCNP</sequence>
<protein>
    <submittedName>
        <fullName evidence="2">Uncharacterized protein</fullName>
    </submittedName>
</protein>
<accession>A0A081C5Z4</accession>
<dbReference type="HOGENOM" id="CLU_2822367_0_0_0"/>
<evidence type="ECO:0000313" key="3">
    <source>
        <dbReference type="Proteomes" id="UP000030661"/>
    </source>
</evidence>